<evidence type="ECO:0000256" key="1">
    <source>
        <dbReference type="SAM" id="MobiDB-lite"/>
    </source>
</evidence>
<sequence length="349" mass="40148">MGDAGLATVAYRQSTAMTDTVLSAYEARRLEKIKKNQALLAELDIKPINPKRLRGEDEDQKPEKATLKRRKIISQAAPTRTSARIASAPQPSYKDEPSLTPLPRNKAASSNPRPRSTAIEPPPVADSASLPKKAVDDIKSGWTSWEPTAAEPTRDSSGTFRFDDYPSFLPNKSPEEVLREGCFGGEYYRPLYSRKLGITVRDDWRELPSSWVSQLPIEKYLINQEYDRDINKYKVSCGQSIEEWEASGWIAHEHDVRGWFQWYTRFFRGRRCADDDRQVSRWRKCVGETGRWRRTLLKKYVQLGVRAVFDDGEDEDTPEVSPVVHQTCHHWAWEVRQDALDQYWAEVGR</sequence>
<evidence type="ECO:0000313" key="3">
    <source>
        <dbReference type="Proteomes" id="UP000799441"/>
    </source>
</evidence>
<name>A0A9P4Q1Y3_9PEZI</name>
<evidence type="ECO:0000313" key="2">
    <source>
        <dbReference type="EMBL" id="KAF2718269.1"/>
    </source>
</evidence>
<dbReference type="OrthoDB" id="4850at2759"/>
<proteinExistence type="predicted"/>
<evidence type="ECO:0008006" key="4">
    <source>
        <dbReference type="Google" id="ProtNLM"/>
    </source>
</evidence>
<dbReference type="EMBL" id="MU003827">
    <property type="protein sequence ID" value="KAF2718269.1"/>
    <property type="molecule type" value="Genomic_DNA"/>
</dbReference>
<keyword evidence="3" id="KW-1185">Reference proteome</keyword>
<feature type="region of interest" description="Disordered" evidence="1">
    <location>
        <begin position="46"/>
        <end position="133"/>
    </location>
</feature>
<protein>
    <recommendedName>
        <fullName evidence="4">Vegetatible incompatibility protein HET-E-1</fullName>
    </recommendedName>
</protein>
<dbReference type="AlphaFoldDB" id="A0A9P4Q1Y3"/>
<comment type="caution">
    <text evidence="2">The sequence shown here is derived from an EMBL/GenBank/DDBJ whole genome shotgun (WGS) entry which is preliminary data.</text>
</comment>
<organism evidence="2 3">
    <name type="scientific">Polychaeton citri CBS 116435</name>
    <dbReference type="NCBI Taxonomy" id="1314669"/>
    <lineage>
        <taxon>Eukaryota</taxon>
        <taxon>Fungi</taxon>
        <taxon>Dikarya</taxon>
        <taxon>Ascomycota</taxon>
        <taxon>Pezizomycotina</taxon>
        <taxon>Dothideomycetes</taxon>
        <taxon>Dothideomycetidae</taxon>
        <taxon>Capnodiales</taxon>
        <taxon>Capnodiaceae</taxon>
        <taxon>Polychaeton</taxon>
    </lineage>
</organism>
<accession>A0A9P4Q1Y3</accession>
<dbReference type="PANTHER" id="PTHR37948">
    <property type="entry name" value="ZGC:113208"/>
    <property type="match status" value="1"/>
</dbReference>
<dbReference type="PANTHER" id="PTHR37948:SF1">
    <property type="entry name" value="BLL5189 PROTEIN"/>
    <property type="match status" value="1"/>
</dbReference>
<gene>
    <name evidence="2" type="ORF">K431DRAFT_287773</name>
</gene>
<dbReference type="Proteomes" id="UP000799441">
    <property type="component" value="Unassembled WGS sequence"/>
</dbReference>
<reference evidence="2" key="1">
    <citation type="journal article" date="2020" name="Stud. Mycol.">
        <title>101 Dothideomycetes genomes: a test case for predicting lifestyles and emergence of pathogens.</title>
        <authorList>
            <person name="Haridas S."/>
            <person name="Albert R."/>
            <person name="Binder M."/>
            <person name="Bloem J."/>
            <person name="Labutti K."/>
            <person name="Salamov A."/>
            <person name="Andreopoulos B."/>
            <person name="Baker S."/>
            <person name="Barry K."/>
            <person name="Bills G."/>
            <person name="Bluhm B."/>
            <person name="Cannon C."/>
            <person name="Castanera R."/>
            <person name="Culley D."/>
            <person name="Daum C."/>
            <person name="Ezra D."/>
            <person name="Gonzalez J."/>
            <person name="Henrissat B."/>
            <person name="Kuo A."/>
            <person name="Liang C."/>
            <person name="Lipzen A."/>
            <person name="Lutzoni F."/>
            <person name="Magnuson J."/>
            <person name="Mondo S."/>
            <person name="Nolan M."/>
            <person name="Ohm R."/>
            <person name="Pangilinan J."/>
            <person name="Park H.-J."/>
            <person name="Ramirez L."/>
            <person name="Alfaro M."/>
            <person name="Sun H."/>
            <person name="Tritt A."/>
            <person name="Yoshinaga Y."/>
            <person name="Zwiers L.-H."/>
            <person name="Turgeon B."/>
            <person name="Goodwin S."/>
            <person name="Spatafora J."/>
            <person name="Crous P."/>
            <person name="Grigoriev I."/>
        </authorList>
    </citation>
    <scope>NUCLEOTIDE SEQUENCE</scope>
    <source>
        <strain evidence="2">CBS 116435</strain>
    </source>
</reference>